<dbReference type="InterPro" id="IPR002347">
    <property type="entry name" value="SDR_fam"/>
</dbReference>
<dbReference type="GO" id="GO:0008670">
    <property type="term" value="F:2,4-dienoyl-CoA reductase (NADPH) activity"/>
    <property type="evidence" value="ECO:0007669"/>
    <property type="project" value="InterPro"/>
</dbReference>
<dbReference type="OrthoDB" id="1393670at2759"/>
<dbReference type="OMA" id="MQAHVCA"/>
<dbReference type="Proteomes" id="UP000054408">
    <property type="component" value="Unassembled WGS sequence"/>
</dbReference>
<evidence type="ECO:0000256" key="4">
    <source>
        <dbReference type="ARBA" id="ARBA00048009"/>
    </source>
</evidence>
<dbReference type="SMART" id="SM00822">
    <property type="entry name" value="PKS_KR"/>
    <property type="match status" value="1"/>
</dbReference>
<evidence type="ECO:0000313" key="8">
    <source>
        <dbReference type="Proteomes" id="UP000054408"/>
    </source>
</evidence>
<accession>A0A0L0DND9</accession>
<reference evidence="7 8" key="1">
    <citation type="submission" date="2010-05" db="EMBL/GenBank/DDBJ databases">
        <title>The Genome Sequence of Thecamonas trahens ATCC 50062.</title>
        <authorList>
            <consortium name="The Broad Institute Genome Sequencing Platform"/>
            <person name="Russ C."/>
            <person name="Cuomo C."/>
            <person name="Shea T."/>
            <person name="Young S.K."/>
            <person name="Zeng Q."/>
            <person name="Koehrsen M."/>
            <person name="Haas B."/>
            <person name="Borodovsky M."/>
            <person name="Guigo R."/>
            <person name="Alvarado L."/>
            <person name="Berlin A."/>
            <person name="Bochicchio J."/>
            <person name="Borenstein D."/>
            <person name="Chapman S."/>
            <person name="Chen Z."/>
            <person name="Freedman E."/>
            <person name="Gellesch M."/>
            <person name="Goldberg J."/>
            <person name="Griggs A."/>
            <person name="Gujja S."/>
            <person name="Heilman E."/>
            <person name="Heiman D."/>
            <person name="Hepburn T."/>
            <person name="Howarth C."/>
            <person name="Jen D."/>
            <person name="Larson L."/>
            <person name="Mehta T."/>
            <person name="Park D."/>
            <person name="Pearson M."/>
            <person name="Roberts A."/>
            <person name="Saif S."/>
            <person name="Shenoy N."/>
            <person name="Sisk P."/>
            <person name="Stolte C."/>
            <person name="Sykes S."/>
            <person name="Thomson T."/>
            <person name="Walk T."/>
            <person name="White J."/>
            <person name="Yandava C."/>
            <person name="Burger G."/>
            <person name="Gray M.W."/>
            <person name="Holland P.W.H."/>
            <person name="King N."/>
            <person name="Lang F.B.F."/>
            <person name="Roger A.J."/>
            <person name="Ruiz-Trillo I."/>
            <person name="Lander E."/>
            <person name="Nusbaum C."/>
        </authorList>
    </citation>
    <scope>NUCLEOTIDE SEQUENCE [LARGE SCALE GENOMIC DNA]</scope>
    <source>
        <strain evidence="7 8">ATCC 50062</strain>
    </source>
</reference>
<evidence type="ECO:0000256" key="1">
    <source>
        <dbReference type="ARBA" id="ARBA00022857"/>
    </source>
</evidence>
<dbReference type="Gene3D" id="3.40.50.720">
    <property type="entry name" value="NAD(P)-binding Rossmann-like Domain"/>
    <property type="match status" value="1"/>
</dbReference>
<dbReference type="InterPro" id="IPR036291">
    <property type="entry name" value="NAD(P)-bd_dom_sf"/>
</dbReference>
<protein>
    <recommendedName>
        <fullName evidence="3">2,4-dienoyl-CoA reductase [(3E)-enoyl-CoA-producing]</fullName>
        <ecNumber evidence="3">1.3.1.124</ecNumber>
    </recommendedName>
</protein>
<dbReference type="EMBL" id="GL349483">
    <property type="protein sequence ID" value="KNC53827.1"/>
    <property type="molecule type" value="Genomic_DNA"/>
</dbReference>
<dbReference type="eggNOG" id="KOG0725">
    <property type="taxonomic scope" value="Eukaryota"/>
</dbReference>
<evidence type="ECO:0000256" key="2">
    <source>
        <dbReference type="ARBA" id="ARBA00023002"/>
    </source>
</evidence>
<comment type="catalytic activity">
    <reaction evidence="4">
        <text>a (2E,4E)-dienoyl-CoA + NADPH + H(+) = a 4,5-saturated-(3E)-enoyl-CoA + NADP(+)</text>
        <dbReference type="Rhea" id="RHEA:45912"/>
        <dbReference type="ChEBI" id="CHEBI:15378"/>
        <dbReference type="ChEBI" id="CHEBI:57783"/>
        <dbReference type="ChEBI" id="CHEBI:58349"/>
        <dbReference type="ChEBI" id="CHEBI:85101"/>
        <dbReference type="ChEBI" id="CHEBI:85493"/>
        <dbReference type="EC" id="1.3.1.124"/>
    </reaction>
</comment>
<organism evidence="7 8">
    <name type="scientific">Thecamonas trahens ATCC 50062</name>
    <dbReference type="NCBI Taxonomy" id="461836"/>
    <lineage>
        <taxon>Eukaryota</taxon>
        <taxon>Apusozoa</taxon>
        <taxon>Apusomonadida</taxon>
        <taxon>Apusomonadidae</taxon>
        <taxon>Thecamonas</taxon>
    </lineage>
</organism>
<sequence>MPYSTTFANDLLCGRTALITGGGSGIGLGIARAMVSVGASVVLVGRREEVVTAAAAELNGIISSLPSTTEAKAVGLAADVRKPATLEKVMASIEDDEQLPPLAVVVNGAAGNFLALAEDLSPNGFATVMGIDALGTFNVCSAALPLLRKGAEALGSPAVVINISATLHKPATWYQSHASAAKAAIDSLTRSLALEWGALGVRVVGIAPGPIAHTPGFAKLGGAAEGVYDAIAKVVPAGRIGQVTDIGHAALFLASGGAEWITGATLVVDGGAVLYSQPIMPRSVVASHARSVEAASRATGLPATKSRL</sequence>
<keyword evidence="2" id="KW-0560">Oxidoreductase</keyword>
<gene>
    <name evidence="7" type="ORF">AMSG_09771</name>
</gene>
<dbReference type="PANTHER" id="PTHR43296:SF2">
    <property type="entry name" value="PEROXISOMAL 2,4-DIENOYL-COA REDUCTASE [(3E)-ENOYL-COA-PRODUCING]"/>
    <property type="match status" value="1"/>
</dbReference>
<dbReference type="PANTHER" id="PTHR43296">
    <property type="entry name" value="PEROXISOMAL 2,4-DIENOYL-COA REDUCTASE"/>
    <property type="match status" value="1"/>
</dbReference>
<dbReference type="Pfam" id="PF13561">
    <property type="entry name" value="adh_short_C2"/>
    <property type="match status" value="1"/>
</dbReference>
<evidence type="ECO:0000259" key="6">
    <source>
        <dbReference type="SMART" id="SM00822"/>
    </source>
</evidence>
<dbReference type="EC" id="1.3.1.124" evidence="3"/>
<dbReference type="AlphaFoldDB" id="A0A0L0DND9"/>
<dbReference type="InterPro" id="IPR057326">
    <property type="entry name" value="KR_dom"/>
</dbReference>
<feature type="domain" description="Ketoreductase" evidence="6">
    <location>
        <begin position="15"/>
        <end position="214"/>
    </location>
</feature>
<name>A0A0L0DND9_THETB</name>
<evidence type="ECO:0000313" key="7">
    <source>
        <dbReference type="EMBL" id="KNC53827.1"/>
    </source>
</evidence>
<dbReference type="RefSeq" id="XP_013754211.1">
    <property type="nucleotide sequence ID" value="XM_013898757.1"/>
</dbReference>
<dbReference type="GO" id="GO:0005777">
    <property type="term" value="C:peroxisome"/>
    <property type="evidence" value="ECO:0007669"/>
    <property type="project" value="TreeGrafter"/>
</dbReference>
<dbReference type="PRINTS" id="PR00081">
    <property type="entry name" value="GDHRDH"/>
</dbReference>
<dbReference type="GeneID" id="25568165"/>
<evidence type="ECO:0000256" key="5">
    <source>
        <dbReference type="ARBA" id="ARBA00048340"/>
    </source>
</evidence>
<comment type="catalytic activity">
    <reaction evidence="5">
        <text>a (2E,4Z)-dienoyl-CoA + NADPH + H(+) = a 4,5-saturated-(3E)-enoyl-CoA + NADP(+)</text>
        <dbReference type="Rhea" id="RHEA:61892"/>
        <dbReference type="ChEBI" id="CHEBI:15378"/>
        <dbReference type="ChEBI" id="CHEBI:57783"/>
        <dbReference type="ChEBI" id="CHEBI:58349"/>
        <dbReference type="ChEBI" id="CHEBI:85099"/>
        <dbReference type="ChEBI" id="CHEBI:85493"/>
        <dbReference type="EC" id="1.3.1.124"/>
    </reaction>
</comment>
<dbReference type="STRING" id="461836.A0A0L0DND9"/>
<dbReference type="GO" id="GO:0009062">
    <property type="term" value="P:fatty acid catabolic process"/>
    <property type="evidence" value="ECO:0007669"/>
    <property type="project" value="InterPro"/>
</dbReference>
<dbReference type="InterPro" id="IPR045017">
    <property type="entry name" value="DECR2-like"/>
</dbReference>
<keyword evidence="1" id="KW-0521">NADP</keyword>
<proteinExistence type="predicted"/>
<evidence type="ECO:0000256" key="3">
    <source>
        <dbReference type="ARBA" id="ARBA00026117"/>
    </source>
</evidence>
<dbReference type="SUPFAM" id="SSF51735">
    <property type="entry name" value="NAD(P)-binding Rossmann-fold domains"/>
    <property type="match status" value="1"/>
</dbReference>
<keyword evidence="8" id="KW-1185">Reference proteome</keyword>